<keyword evidence="1" id="KW-0175">Coiled coil</keyword>
<dbReference type="GeneTree" id="ENSGT00980000198682"/>
<feature type="compositionally biased region" description="Polar residues" evidence="2">
    <location>
        <begin position="32"/>
        <end position="42"/>
    </location>
</feature>
<dbReference type="STRING" id="161767.ENSAPEP00000025284"/>
<name>A0A3P8TKB0_AMPPE</name>
<reference evidence="3" key="3">
    <citation type="submission" date="2025-09" db="UniProtKB">
        <authorList>
            <consortium name="Ensembl"/>
        </authorList>
    </citation>
    <scope>IDENTIFICATION</scope>
</reference>
<dbReference type="OMA" id="YTDCVKI"/>
<evidence type="ECO:0000256" key="1">
    <source>
        <dbReference type="SAM" id="Coils"/>
    </source>
</evidence>
<feature type="coiled-coil region" evidence="1">
    <location>
        <begin position="116"/>
        <end position="157"/>
    </location>
</feature>
<evidence type="ECO:0000313" key="3">
    <source>
        <dbReference type="Ensembl" id="ENSAPEP00000025284.1"/>
    </source>
</evidence>
<dbReference type="InterPro" id="IPR004244">
    <property type="entry name" value="Transposase_22"/>
</dbReference>
<sequence>MPPKNAKAGNNPQSNLRPVALADPPLRGDSPPTENTCSTPPSTADFTVLKSKLLSALRNDVAAIFKTELQAALSDNLTSIKSELLTLKTDLSSSISSIKSEVTGLKTTVTEMEQSLSTCSDDIATLQNKVDNLSKECVRLESRCEDLESRARRQNIRIIGVPEDDALSAAGVSKLLMEAFKLDKEPLVDRAHRALMPKPRPVDRPHAIVAKLHYPTDCSDILRRARELQRIKVRNMTISIFPDHTAKTARARAAFNDVRRQLRDIEGVRFGLLFPARLRITYGGQQHSSHDHIRRTKWFYQRTPPLLQRSYTFECHFFQKFFSPP</sequence>
<evidence type="ECO:0000313" key="4">
    <source>
        <dbReference type="Proteomes" id="UP000265080"/>
    </source>
</evidence>
<feature type="region of interest" description="Disordered" evidence="2">
    <location>
        <begin position="1"/>
        <end position="42"/>
    </location>
</feature>
<evidence type="ECO:0000256" key="2">
    <source>
        <dbReference type="SAM" id="MobiDB-lite"/>
    </source>
</evidence>
<dbReference type="PANTHER" id="PTHR11505">
    <property type="entry name" value="L1 TRANSPOSABLE ELEMENT-RELATED"/>
    <property type="match status" value="1"/>
</dbReference>
<dbReference type="AlphaFoldDB" id="A0A3P8TKB0"/>
<accession>A0A3P8TKB0</accession>
<reference evidence="3" key="2">
    <citation type="submission" date="2025-08" db="UniProtKB">
        <authorList>
            <consortium name="Ensembl"/>
        </authorList>
    </citation>
    <scope>IDENTIFICATION</scope>
</reference>
<dbReference type="Gene3D" id="1.20.5.1700">
    <property type="match status" value="1"/>
</dbReference>
<reference evidence="3 4" key="1">
    <citation type="submission" date="2018-03" db="EMBL/GenBank/DDBJ databases">
        <title>Finding Nemo's genes: A chromosome-scale reference assembly of the genome of the orange clownfish Amphiprion percula.</title>
        <authorList>
            <person name="Lehmann R."/>
        </authorList>
    </citation>
    <scope>NUCLEOTIDE SEQUENCE</scope>
</reference>
<evidence type="ECO:0008006" key="5">
    <source>
        <dbReference type="Google" id="ProtNLM"/>
    </source>
</evidence>
<organism evidence="3 4">
    <name type="scientific">Amphiprion percula</name>
    <name type="common">Orange clownfish</name>
    <name type="synonym">Lutjanus percula</name>
    <dbReference type="NCBI Taxonomy" id="161767"/>
    <lineage>
        <taxon>Eukaryota</taxon>
        <taxon>Metazoa</taxon>
        <taxon>Chordata</taxon>
        <taxon>Craniata</taxon>
        <taxon>Vertebrata</taxon>
        <taxon>Euteleostomi</taxon>
        <taxon>Actinopterygii</taxon>
        <taxon>Neopterygii</taxon>
        <taxon>Teleostei</taxon>
        <taxon>Neoteleostei</taxon>
        <taxon>Acanthomorphata</taxon>
        <taxon>Ovalentaria</taxon>
        <taxon>Pomacentridae</taxon>
        <taxon>Amphiprion</taxon>
    </lineage>
</organism>
<dbReference type="Proteomes" id="UP000265080">
    <property type="component" value="Chromosome 13"/>
</dbReference>
<proteinExistence type="predicted"/>
<dbReference type="Gene3D" id="3.30.70.1820">
    <property type="entry name" value="L1 transposable element, RRM domain"/>
    <property type="match status" value="1"/>
</dbReference>
<protein>
    <recommendedName>
        <fullName evidence="5">L1 transposable element RRM domain-containing protein</fullName>
    </recommendedName>
</protein>
<keyword evidence="4" id="KW-1185">Reference proteome</keyword>
<dbReference type="Ensembl" id="ENSAPET00000025948.1">
    <property type="protein sequence ID" value="ENSAPEP00000025284.1"/>
    <property type="gene ID" value="ENSAPEG00000017994.1"/>
</dbReference>